<dbReference type="InterPro" id="IPR000551">
    <property type="entry name" value="MerR-type_HTH_dom"/>
</dbReference>
<dbReference type="RefSeq" id="WP_248251984.1">
    <property type="nucleotide sequence ID" value="NZ_JAIWJX010000002.1"/>
</dbReference>
<keyword evidence="1" id="KW-0238">DNA-binding</keyword>
<dbReference type="AlphaFoldDB" id="A0A9X2BCB9"/>
<dbReference type="SMART" id="SM00422">
    <property type="entry name" value="HTH_MERR"/>
    <property type="match status" value="1"/>
</dbReference>
<organism evidence="3 4">
    <name type="scientific">Fictibacillus marinisediminis</name>
    <dbReference type="NCBI Taxonomy" id="2878389"/>
    <lineage>
        <taxon>Bacteria</taxon>
        <taxon>Bacillati</taxon>
        <taxon>Bacillota</taxon>
        <taxon>Bacilli</taxon>
        <taxon>Bacillales</taxon>
        <taxon>Fictibacillaceae</taxon>
        <taxon>Fictibacillus</taxon>
    </lineage>
</organism>
<dbReference type="GO" id="GO:0003700">
    <property type="term" value="F:DNA-binding transcription factor activity"/>
    <property type="evidence" value="ECO:0007669"/>
    <property type="project" value="InterPro"/>
</dbReference>
<keyword evidence="4" id="KW-1185">Reference proteome</keyword>
<dbReference type="CDD" id="cd01109">
    <property type="entry name" value="HTH_YyaN"/>
    <property type="match status" value="1"/>
</dbReference>
<dbReference type="Proteomes" id="UP001139011">
    <property type="component" value="Unassembled WGS sequence"/>
</dbReference>
<dbReference type="InterPro" id="IPR047057">
    <property type="entry name" value="MerR_fam"/>
</dbReference>
<evidence type="ECO:0000259" key="2">
    <source>
        <dbReference type="PROSITE" id="PS50937"/>
    </source>
</evidence>
<dbReference type="Pfam" id="PF13411">
    <property type="entry name" value="MerR_1"/>
    <property type="match status" value="1"/>
</dbReference>
<evidence type="ECO:0000313" key="3">
    <source>
        <dbReference type="EMBL" id="MCK6256286.1"/>
    </source>
</evidence>
<feature type="domain" description="HTH merR-type" evidence="2">
    <location>
        <begin position="1"/>
        <end position="69"/>
    </location>
</feature>
<proteinExistence type="predicted"/>
<dbReference type="PROSITE" id="PS50937">
    <property type="entry name" value="HTH_MERR_2"/>
    <property type="match status" value="1"/>
</dbReference>
<evidence type="ECO:0000256" key="1">
    <source>
        <dbReference type="ARBA" id="ARBA00023125"/>
    </source>
</evidence>
<dbReference type="PROSITE" id="PS00552">
    <property type="entry name" value="HTH_MERR_1"/>
    <property type="match status" value="1"/>
</dbReference>
<comment type="caution">
    <text evidence="3">The sequence shown here is derived from an EMBL/GenBank/DDBJ whole genome shotgun (WGS) entry which is preliminary data.</text>
</comment>
<reference evidence="3" key="1">
    <citation type="submission" date="2021-09" db="EMBL/GenBank/DDBJ databases">
        <title>Genome analysis of Fictibacillus sp. KIGAM418 isolated from marine sediment.</title>
        <authorList>
            <person name="Seo M.-J."/>
            <person name="Cho E.-S."/>
            <person name="Hwang C.Y."/>
        </authorList>
    </citation>
    <scope>NUCLEOTIDE SEQUENCE</scope>
    <source>
        <strain evidence="3">KIGAM418</strain>
    </source>
</reference>
<dbReference type="PANTHER" id="PTHR30204:SF82">
    <property type="entry name" value="TRANSCRIPTIONAL REGULATOR, MERR FAMILY"/>
    <property type="match status" value="1"/>
</dbReference>
<dbReference type="EMBL" id="JAIWJX010000002">
    <property type="protein sequence ID" value="MCK6256286.1"/>
    <property type="molecule type" value="Genomic_DNA"/>
</dbReference>
<evidence type="ECO:0000313" key="4">
    <source>
        <dbReference type="Proteomes" id="UP001139011"/>
    </source>
</evidence>
<name>A0A9X2BCB9_9BACL</name>
<sequence length="120" mass="14387">MYSISEAAKLLEISSHTLRYYEKEQIILPDRNDHGEREYGDSHIAWLRFVIKLKQTQMPLVKIREYSRLYQEGEHTQEARLRLLEEHRNSVREQISTLQETEKMLDHKIGSYKEMINPSI</sequence>
<protein>
    <submittedName>
        <fullName evidence="3">MerR family transcriptional regulator</fullName>
    </submittedName>
</protein>
<dbReference type="Gene3D" id="1.10.1660.10">
    <property type="match status" value="1"/>
</dbReference>
<accession>A0A9X2BCB9</accession>
<dbReference type="GO" id="GO:0003677">
    <property type="term" value="F:DNA binding"/>
    <property type="evidence" value="ECO:0007669"/>
    <property type="project" value="UniProtKB-KW"/>
</dbReference>
<gene>
    <name evidence="3" type="ORF">LCY76_06715</name>
</gene>
<dbReference type="PANTHER" id="PTHR30204">
    <property type="entry name" value="REDOX-CYCLING DRUG-SENSING TRANSCRIPTIONAL ACTIVATOR SOXR"/>
    <property type="match status" value="1"/>
</dbReference>
<dbReference type="SUPFAM" id="SSF46955">
    <property type="entry name" value="Putative DNA-binding domain"/>
    <property type="match status" value="1"/>
</dbReference>
<dbReference type="InterPro" id="IPR009061">
    <property type="entry name" value="DNA-bd_dom_put_sf"/>
</dbReference>